<dbReference type="GO" id="GO:0016075">
    <property type="term" value="P:rRNA catabolic process"/>
    <property type="evidence" value="ECO:0007669"/>
    <property type="project" value="TreeGrafter"/>
</dbReference>
<evidence type="ECO:0000256" key="11">
    <source>
        <dbReference type="SAM" id="MobiDB-lite"/>
    </source>
</evidence>
<dbReference type="GO" id="GO:0000177">
    <property type="term" value="C:cytoplasmic exosome (RNase complex)"/>
    <property type="evidence" value="ECO:0007669"/>
    <property type="project" value="TreeGrafter"/>
</dbReference>
<comment type="caution">
    <text evidence="14">The sequence shown here is derived from an EMBL/GenBank/DDBJ whole genome shotgun (WGS) entry which is preliminary data.</text>
</comment>
<evidence type="ECO:0000256" key="2">
    <source>
        <dbReference type="ARBA" id="ARBA00004604"/>
    </source>
</evidence>
<dbReference type="Proteomes" id="UP001497382">
    <property type="component" value="Unassembled WGS sequence"/>
</dbReference>
<dbReference type="Pfam" id="PF01138">
    <property type="entry name" value="RNase_PH"/>
    <property type="match status" value="1"/>
</dbReference>
<keyword evidence="9" id="KW-0539">Nucleus</keyword>
<evidence type="ECO:0000256" key="7">
    <source>
        <dbReference type="ARBA" id="ARBA00022835"/>
    </source>
</evidence>
<gene>
    <name evidence="14" type="ORF">LARSCL_LOCUS10324</name>
</gene>
<evidence type="ECO:0000256" key="5">
    <source>
        <dbReference type="ARBA" id="ARBA00022490"/>
    </source>
</evidence>
<comment type="similarity">
    <text evidence="3">Belongs to the RNase PH family.</text>
</comment>
<dbReference type="PANTHER" id="PTHR11097">
    <property type="entry name" value="EXOSOME COMPLEX EXONUCLEASE RIBOSOMAL RNA PROCESSING PROTEIN"/>
    <property type="match status" value="1"/>
</dbReference>
<dbReference type="GO" id="GO:0035925">
    <property type="term" value="F:mRNA 3'-UTR AU-rich region binding"/>
    <property type="evidence" value="ECO:0007669"/>
    <property type="project" value="TreeGrafter"/>
</dbReference>
<evidence type="ECO:0000256" key="1">
    <source>
        <dbReference type="ARBA" id="ARBA00004496"/>
    </source>
</evidence>
<dbReference type="PANTHER" id="PTHR11097:SF14">
    <property type="entry name" value="EXOSOME COMPLEX COMPONENT RRP45"/>
    <property type="match status" value="1"/>
</dbReference>
<proteinExistence type="inferred from homology"/>
<comment type="subcellular location">
    <subcellularLocation>
        <location evidence="1">Cytoplasm</location>
    </subcellularLocation>
    <subcellularLocation>
        <location evidence="2">Nucleus</location>
        <location evidence="2">Nucleolus</location>
    </subcellularLocation>
</comment>
<feature type="region of interest" description="Disordered" evidence="11">
    <location>
        <begin position="363"/>
        <end position="428"/>
    </location>
</feature>
<organism evidence="14 15">
    <name type="scientific">Larinioides sclopetarius</name>
    <dbReference type="NCBI Taxonomy" id="280406"/>
    <lineage>
        <taxon>Eukaryota</taxon>
        <taxon>Metazoa</taxon>
        <taxon>Ecdysozoa</taxon>
        <taxon>Arthropoda</taxon>
        <taxon>Chelicerata</taxon>
        <taxon>Arachnida</taxon>
        <taxon>Araneae</taxon>
        <taxon>Araneomorphae</taxon>
        <taxon>Entelegynae</taxon>
        <taxon>Araneoidea</taxon>
        <taxon>Araneidae</taxon>
        <taxon>Larinioides</taxon>
    </lineage>
</organism>
<dbReference type="GO" id="GO:0000467">
    <property type="term" value="P:exonucleolytic trimming to generate mature 3'-end of 5.8S rRNA from tricistronic rRNA transcript (SSU-rRNA, 5.8S rRNA, LSU-rRNA)"/>
    <property type="evidence" value="ECO:0007669"/>
    <property type="project" value="TreeGrafter"/>
</dbReference>
<evidence type="ECO:0000259" key="12">
    <source>
        <dbReference type="Pfam" id="PF01138"/>
    </source>
</evidence>
<dbReference type="GO" id="GO:0034473">
    <property type="term" value="P:U1 snRNA 3'-end processing"/>
    <property type="evidence" value="ECO:0007669"/>
    <property type="project" value="TreeGrafter"/>
</dbReference>
<feature type="compositionally biased region" description="Acidic residues" evidence="11">
    <location>
        <begin position="370"/>
        <end position="383"/>
    </location>
</feature>
<dbReference type="FunFam" id="3.30.230.70:FF:000005">
    <property type="entry name" value="Exosome complex component RRP45"/>
    <property type="match status" value="1"/>
</dbReference>
<protein>
    <recommendedName>
        <fullName evidence="4">Exosome complex component RRP45</fullName>
    </recommendedName>
    <alternativeName>
        <fullName evidence="10">Exosome component 9</fullName>
    </alternativeName>
</protein>
<dbReference type="Gene3D" id="3.30.230.70">
    <property type="entry name" value="GHMP Kinase, N-terminal domain"/>
    <property type="match status" value="1"/>
</dbReference>
<sequence length="428" mass="46848">MKVTSITEREFITSIISKNRRLDGRSLADGRTLDIKFLKEWGGCIVYLGNTVVLSQVSAEVTEPKTSSPTEGALHVNFEVSPMSAPDVNLSRSSNEFVELQRSLERCVRDSKCIDLESLCIVAGAKVWTIRVDIRAMNDDGNVLECSSIAAISALAHFKRPDVTVVGTEVTVHSLDDREPVPLNLHHMPIAINMALYGQGTNIVMDPTEAEERIADGCYIVGMNAHQEVCFIHRRGSLMLPEDTIEKCIKSAVVRAQTVTQTIRAALDDDAYKRATKAPVGIVNMLHTGTILSARQPIYNFDLNSIKVPDNGVEMVGTEAEVITVEDGAPRRSIPVIGASTSAVKENALRILREGEASLFQGGTSKWGVESEEEDESSSDEKEEVPPVPAVKREADLSSEEETGFLESDQIDVKPSSTRGWYSKNPFS</sequence>
<keyword evidence="8" id="KW-0694">RNA-binding</keyword>
<dbReference type="GO" id="GO:0034476">
    <property type="term" value="P:U5 snRNA 3'-end processing"/>
    <property type="evidence" value="ECO:0007669"/>
    <property type="project" value="TreeGrafter"/>
</dbReference>
<keyword evidence="5" id="KW-0963">Cytoplasm</keyword>
<accession>A0AAV2A5Q0</accession>
<dbReference type="GO" id="GO:0071028">
    <property type="term" value="P:nuclear mRNA surveillance"/>
    <property type="evidence" value="ECO:0007669"/>
    <property type="project" value="TreeGrafter"/>
</dbReference>
<dbReference type="GO" id="GO:0071035">
    <property type="term" value="P:nuclear polyadenylation-dependent rRNA catabolic process"/>
    <property type="evidence" value="ECO:0007669"/>
    <property type="project" value="TreeGrafter"/>
</dbReference>
<dbReference type="CDD" id="cd11368">
    <property type="entry name" value="RNase_PH_RRP45"/>
    <property type="match status" value="1"/>
</dbReference>
<evidence type="ECO:0000256" key="6">
    <source>
        <dbReference type="ARBA" id="ARBA00022552"/>
    </source>
</evidence>
<dbReference type="InterPro" id="IPR020568">
    <property type="entry name" value="Ribosomal_Su5_D2-typ_SF"/>
</dbReference>
<dbReference type="GO" id="GO:0000176">
    <property type="term" value="C:nuclear exosome (RNase complex)"/>
    <property type="evidence" value="ECO:0007669"/>
    <property type="project" value="TreeGrafter"/>
</dbReference>
<dbReference type="AlphaFoldDB" id="A0AAV2A5Q0"/>
<dbReference type="InterPro" id="IPR050590">
    <property type="entry name" value="Exosome_comp_Rrp42_subfam"/>
</dbReference>
<dbReference type="InterPro" id="IPR036345">
    <property type="entry name" value="ExoRNase_PH_dom2_sf"/>
</dbReference>
<feature type="domain" description="Exoribonuclease phosphorolytic" evidence="13">
    <location>
        <begin position="187"/>
        <end position="253"/>
    </location>
</feature>
<evidence type="ECO:0000256" key="8">
    <source>
        <dbReference type="ARBA" id="ARBA00022884"/>
    </source>
</evidence>
<dbReference type="InterPro" id="IPR027408">
    <property type="entry name" value="PNPase/RNase_PH_dom_sf"/>
</dbReference>
<dbReference type="SUPFAM" id="SSF55666">
    <property type="entry name" value="Ribonuclease PH domain 2-like"/>
    <property type="match status" value="1"/>
</dbReference>
<evidence type="ECO:0000313" key="15">
    <source>
        <dbReference type="Proteomes" id="UP001497382"/>
    </source>
</evidence>
<keyword evidence="15" id="KW-1185">Reference proteome</keyword>
<evidence type="ECO:0000256" key="9">
    <source>
        <dbReference type="ARBA" id="ARBA00023242"/>
    </source>
</evidence>
<name>A0AAV2A5Q0_9ARAC</name>
<dbReference type="InterPro" id="IPR015847">
    <property type="entry name" value="ExoRNase_PH_dom2"/>
</dbReference>
<evidence type="ECO:0000313" key="14">
    <source>
        <dbReference type="EMBL" id="CAL1279380.1"/>
    </source>
</evidence>
<dbReference type="GO" id="GO:0071038">
    <property type="term" value="P:TRAMP-dependent tRNA surveillance pathway"/>
    <property type="evidence" value="ECO:0007669"/>
    <property type="project" value="TreeGrafter"/>
</dbReference>
<dbReference type="GO" id="GO:0034475">
    <property type="term" value="P:U4 snRNA 3'-end processing"/>
    <property type="evidence" value="ECO:0007669"/>
    <property type="project" value="TreeGrafter"/>
</dbReference>
<evidence type="ECO:0000256" key="3">
    <source>
        <dbReference type="ARBA" id="ARBA00006678"/>
    </source>
</evidence>
<keyword evidence="7" id="KW-0271">Exosome</keyword>
<reference evidence="14 15" key="1">
    <citation type="submission" date="2024-04" db="EMBL/GenBank/DDBJ databases">
        <authorList>
            <person name="Rising A."/>
            <person name="Reimegard J."/>
            <person name="Sonavane S."/>
            <person name="Akerstrom W."/>
            <person name="Nylinder S."/>
            <person name="Hedman E."/>
            <person name="Kallberg Y."/>
        </authorList>
    </citation>
    <scope>NUCLEOTIDE SEQUENCE [LARGE SCALE GENOMIC DNA]</scope>
</reference>
<feature type="compositionally biased region" description="Polar residues" evidence="11">
    <location>
        <begin position="415"/>
        <end position="428"/>
    </location>
</feature>
<dbReference type="InterPro" id="IPR033100">
    <property type="entry name" value="Rrp45"/>
</dbReference>
<feature type="domain" description="Exoribonuclease phosphorolytic" evidence="12">
    <location>
        <begin position="31"/>
        <end position="161"/>
    </location>
</feature>
<dbReference type="SUPFAM" id="SSF54211">
    <property type="entry name" value="Ribosomal protein S5 domain 2-like"/>
    <property type="match status" value="1"/>
</dbReference>
<evidence type="ECO:0000259" key="13">
    <source>
        <dbReference type="Pfam" id="PF03725"/>
    </source>
</evidence>
<dbReference type="GO" id="GO:0005730">
    <property type="term" value="C:nucleolus"/>
    <property type="evidence" value="ECO:0007669"/>
    <property type="project" value="UniProtKB-SubCell"/>
</dbReference>
<dbReference type="Pfam" id="PF03725">
    <property type="entry name" value="RNase_PH_C"/>
    <property type="match status" value="1"/>
</dbReference>
<keyword evidence="6" id="KW-0698">rRNA processing</keyword>
<dbReference type="EMBL" id="CAXIEN010000121">
    <property type="protein sequence ID" value="CAL1279380.1"/>
    <property type="molecule type" value="Genomic_DNA"/>
</dbReference>
<dbReference type="InterPro" id="IPR001247">
    <property type="entry name" value="ExoRNase_PH_dom1"/>
</dbReference>
<evidence type="ECO:0000256" key="10">
    <source>
        <dbReference type="ARBA" id="ARBA00032660"/>
    </source>
</evidence>
<evidence type="ECO:0000256" key="4">
    <source>
        <dbReference type="ARBA" id="ARBA00019572"/>
    </source>
</evidence>